<name>A0A4Z2HXY1_9TELE</name>
<evidence type="ECO:0000313" key="3">
    <source>
        <dbReference type="Proteomes" id="UP000314294"/>
    </source>
</evidence>
<sequence length="322" mass="35566">MLLHLEDGPLCELDRKNNTGYFVVKIKHKVAHARTRTHYLCVPSLSSQPTELHEVVSEHRAEVVAAVGVPHPGYQGVVGHSADGQYGLHQRKVTVSEQLGVLSPLAANLPQSHVREGPDIKSTSRKSSRLLPVCMTTLFLRFDRSYHLEKSRFTLSSSLMLCRFLRDGYREDTASRLPLHSSSTSAPLWKRTSTEMGGLEAELSQLRSPLHPFTLQTPHVGGKDAAQTKVLQALLKDGVNDERQQPLTAVHPHLVTEDRGHTARHRGRDSSRASLPTPPLSSREVHRALSQALWPPARGIQNSSLTSFFLASKLTSSLTTST</sequence>
<keyword evidence="3" id="KW-1185">Reference proteome</keyword>
<evidence type="ECO:0000256" key="1">
    <source>
        <dbReference type="SAM" id="MobiDB-lite"/>
    </source>
</evidence>
<feature type="region of interest" description="Disordered" evidence="1">
    <location>
        <begin position="252"/>
        <end position="286"/>
    </location>
</feature>
<reference evidence="2 3" key="1">
    <citation type="submission" date="2019-03" db="EMBL/GenBank/DDBJ databases">
        <title>First draft genome of Liparis tanakae, snailfish: a comprehensive survey of snailfish specific genes.</title>
        <authorList>
            <person name="Kim W."/>
            <person name="Song I."/>
            <person name="Jeong J.-H."/>
            <person name="Kim D."/>
            <person name="Kim S."/>
            <person name="Ryu S."/>
            <person name="Song J.Y."/>
            <person name="Lee S.K."/>
        </authorList>
    </citation>
    <scope>NUCLEOTIDE SEQUENCE [LARGE SCALE GENOMIC DNA]</scope>
    <source>
        <tissue evidence="2">Muscle</tissue>
    </source>
</reference>
<protein>
    <submittedName>
        <fullName evidence="2">Uncharacterized protein</fullName>
    </submittedName>
</protein>
<evidence type="ECO:0000313" key="2">
    <source>
        <dbReference type="EMBL" id="TNN69792.1"/>
    </source>
</evidence>
<proteinExistence type="predicted"/>
<organism evidence="2 3">
    <name type="scientific">Liparis tanakae</name>
    <name type="common">Tanaka's snailfish</name>
    <dbReference type="NCBI Taxonomy" id="230148"/>
    <lineage>
        <taxon>Eukaryota</taxon>
        <taxon>Metazoa</taxon>
        <taxon>Chordata</taxon>
        <taxon>Craniata</taxon>
        <taxon>Vertebrata</taxon>
        <taxon>Euteleostomi</taxon>
        <taxon>Actinopterygii</taxon>
        <taxon>Neopterygii</taxon>
        <taxon>Teleostei</taxon>
        <taxon>Neoteleostei</taxon>
        <taxon>Acanthomorphata</taxon>
        <taxon>Eupercaria</taxon>
        <taxon>Perciformes</taxon>
        <taxon>Cottioidei</taxon>
        <taxon>Cottales</taxon>
        <taxon>Liparidae</taxon>
        <taxon>Liparis</taxon>
    </lineage>
</organism>
<dbReference type="EMBL" id="SRLO01000171">
    <property type="protein sequence ID" value="TNN69792.1"/>
    <property type="molecule type" value="Genomic_DNA"/>
</dbReference>
<dbReference type="AlphaFoldDB" id="A0A4Z2HXY1"/>
<accession>A0A4Z2HXY1</accession>
<dbReference type="Proteomes" id="UP000314294">
    <property type="component" value="Unassembled WGS sequence"/>
</dbReference>
<comment type="caution">
    <text evidence="2">The sequence shown here is derived from an EMBL/GenBank/DDBJ whole genome shotgun (WGS) entry which is preliminary data.</text>
</comment>
<gene>
    <name evidence="2" type="ORF">EYF80_020024</name>
</gene>